<dbReference type="AlphaFoldDB" id="A0A918X7L6"/>
<protein>
    <recommendedName>
        <fullName evidence="5">Lipoprotein</fullName>
    </recommendedName>
</protein>
<dbReference type="RefSeq" id="WP_017574897.1">
    <property type="nucleotide sequence ID" value="NZ_BMXL01000002.1"/>
</dbReference>
<organism evidence="3 4">
    <name type="scientific">Nocardiopsis kunsanensis</name>
    <dbReference type="NCBI Taxonomy" id="141693"/>
    <lineage>
        <taxon>Bacteria</taxon>
        <taxon>Bacillati</taxon>
        <taxon>Actinomycetota</taxon>
        <taxon>Actinomycetes</taxon>
        <taxon>Streptosporangiales</taxon>
        <taxon>Nocardiopsidaceae</taxon>
        <taxon>Nocardiopsis</taxon>
    </lineage>
</organism>
<feature type="compositionally biased region" description="Acidic residues" evidence="1">
    <location>
        <begin position="131"/>
        <end position="143"/>
    </location>
</feature>
<feature type="chain" id="PRO_5039497537" description="Lipoprotein" evidence="2">
    <location>
        <begin position="20"/>
        <end position="207"/>
    </location>
</feature>
<dbReference type="PROSITE" id="PS51257">
    <property type="entry name" value="PROKAR_LIPOPROTEIN"/>
    <property type="match status" value="1"/>
</dbReference>
<keyword evidence="2" id="KW-0732">Signal</keyword>
<gene>
    <name evidence="3" type="ORF">GCM10007147_04330</name>
</gene>
<proteinExistence type="predicted"/>
<evidence type="ECO:0000256" key="2">
    <source>
        <dbReference type="SAM" id="SignalP"/>
    </source>
</evidence>
<evidence type="ECO:0000313" key="4">
    <source>
        <dbReference type="Proteomes" id="UP000654947"/>
    </source>
</evidence>
<name>A0A918X7L6_9ACTN</name>
<sequence length="207" mass="21464">MTSKGVGFLPVPGFVVALAAAVAVSGCAGGEGSEDGTYPGTEPNVPPEEEYESEEIANIRAELGQEQEGSELFDENAVGEEPVAELRITDEGADVTSYQLEVTGFAENEFYLATVHVEACGSDPEASGELYEGDEDTEEAPEGELDKGSVMIQLGTDADGSGRGQIQLDDEPDDGLGSLLISTDPTAGAEEPAPQDGDPVACMDLET</sequence>
<evidence type="ECO:0008006" key="5">
    <source>
        <dbReference type="Google" id="ProtNLM"/>
    </source>
</evidence>
<feature type="region of interest" description="Disordered" evidence="1">
    <location>
        <begin position="123"/>
        <end position="207"/>
    </location>
</feature>
<comment type="caution">
    <text evidence="3">The sequence shown here is derived from an EMBL/GenBank/DDBJ whole genome shotgun (WGS) entry which is preliminary data.</text>
</comment>
<feature type="region of interest" description="Disordered" evidence="1">
    <location>
        <begin position="27"/>
        <end position="54"/>
    </location>
</feature>
<evidence type="ECO:0000256" key="1">
    <source>
        <dbReference type="SAM" id="MobiDB-lite"/>
    </source>
</evidence>
<dbReference type="Proteomes" id="UP000654947">
    <property type="component" value="Unassembled WGS sequence"/>
</dbReference>
<accession>A0A918X7L6</accession>
<dbReference type="EMBL" id="BMXL01000002">
    <property type="protein sequence ID" value="GHD16343.1"/>
    <property type="molecule type" value="Genomic_DNA"/>
</dbReference>
<keyword evidence="4" id="KW-1185">Reference proteome</keyword>
<evidence type="ECO:0000313" key="3">
    <source>
        <dbReference type="EMBL" id="GHD16343.1"/>
    </source>
</evidence>
<reference evidence="3 4" key="1">
    <citation type="journal article" date="2014" name="Int. J. Syst. Evol. Microbiol.">
        <title>Complete genome sequence of Corynebacterium casei LMG S-19264T (=DSM 44701T), isolated from a smear-ripened cheese.</title>
        <authorList>
            <consortium name="US DOE Joint Genome Institute (JGI-PGF)"/>
            <person name="Walter F."/>
            <person name="Albersmeier A."/>
            <person name="Kalinowski J."/>
            <person name="Ruckert C."/>
        </authorList>
    </citation>
    <scope>NUCLEOTIDE SEQUENCE [LARGE SCALE GENOMIC DNA]</scope>
    <source>
        <strain evidence="3 4">KCTC 19473</strain>
    </source>
</reference>
<feature type="signal peptide" evidence="2">
    <location>
        <begin position="1"/>
        <end position="19"/>
    </location>
</feature>